<dbReference type="GO" id="GO:0016740">
    <property type="term" value="F:transferase activity"/>
    <property type="evidence" value="ECO:0007669"/>
    <property type="project" value="UniProtKB-KW"/>
</dbReference>
<feature type="transmembrane region" description="Helical" evidence="1">
    <location>
        <begin position="276"/>
        <end position="298"/>
    </location>
</feature>
<feature type="transmembrane region" description="Helical" evidence="1">
    <location>
        <begin position="175"/>
        <end position="193"/>
    </location>
</feature>
<evidence type="ECO:0000313" key="3">
    <source>
        <dbReference type="Proteomes" id="UP000198131"/>
    </source>
</evidence>
<keyword evidence="1" id="KW-1133">Transmembrane helix</keyword>
<dbReference type="EMBL" id="FYEW01000001">
    <property type="protein sequence ID" value="SNC59413.1"/>
    <property type="molecule type" value="Genomic_DNA"/>
</dbReference>
<evidence type="ECO:0000256" key="1">
    <source>
        <dbReference type="SAM" id="Phobius"/>
    </source>
</evidence>
<dbReference type="AlphaFoldDB" id="A0A212T035"/>
<accession>A0A212T035</accession>
<reference evidence="3" key="1">
    <citation type="submission" date="2017-06" db="EMBL/GenBank/DDBJ databases">
        <authorList>
            <person name="Varghese N."/>
            <person name="Submissions S."/>
        </authorList>
    </citation>
    <scope>NUCLEOTIDE SEQUENCE [LARGE SCALE GENOMIC DNA]</scope>
    <source>
        <strain evidence="3">DSM 11116</strain>
    </source>
</reference>
<feature type="transmembrane region" description="Helical" evidence="1">
    <location>
        <begin position="110"/>
        <end position="132"/>
    </location>
</feature>
<evidence type="ECO:0000313" key="2">
    <source>
        <dbReference type="EMBL" id="SNC59413.1"/>
    </source>
</evidence>
<feature type="transmembrane region" description="Helical" evidence="1">
    <location>
        <begin position="144"/>
        <end position="163"/>
    </location>
</feature>
<sequence>MLFPASRSFGAYLQERFPPVNMALFAIVFLTVRAVVVAAGEPAGFGLRELLGIGATISFFYRLRVFDEVKDYATDLEHHPQRVLQTGRVTLPQLGAVAVLGSLGEMLWSWWMGPMALAGWGIAVGYSLLMRYEFGVGQWLRQRLVLYAGTHLLVMPLVILWLWWALAGPGYLPQVFWLLAALSLLGGLAFEIARKIRPAATEVPGLDSYSRELGYGGAIGAVLVVLLAGVLVQARLLALLQAGPVPLVVLGLLYLLTAVHYVLAWRQPDTGRLKKAELLTSLFMLVSYVSILIEIHGLGHRFAI</sequence>
<feature type="transmembrane region" description="Helical" evidence="1">
    <location>
        <begin position="45"/>
        <end position="63"/>
    </location>
</feature>
<feature type="transmembrane region" description="Helical" evidence="1">
    <location>
        <begin position="213"/>
        <end position="232"/>
    </location>
</feature>
<gene>
    <name evidence="2" type="ORF">SAMN06265337_0048</name>
</gene>
<keyword evidence="1" id="KW-0472">Membrane</keyword>
<keyword evidence="3" id="KW-1185">Reference proteome</keyword>
<keyword evidence="2" id="KW-0808">Transferase</keyword>
<dbReference type="Proteomes" id="UP000198131">
    <property type="component" value="Unassembled WGS sequence"/>
</dbReference>
<feature type="transmembrane region" description="Helical" evidence="1">
    <location>
        <begin position="244"/>
        <end position="264"/>
    </location>
</feature>
<dbReference type="RefSeq" id="WP_088841425.1">
    <property type="nucleotide sequence ID" value="NZ_FYEW01000001.1"/>
</dbReference>
<keyword evidence="1" id="KW-0812">Transmembrane</keyword>
<name>A0A212T035_9BACT</name>
<proteinExistence type="predicted"/>
<organism evidence="2 3">
    <name type="scientific">Hymenobacter gelipurpurascens</name>
    <dbReference type="NCBI Taxonomy" id="89968"/>
    <lineage>
        <taxon>Bacteria</taxon>
        <taxon>Pseudomonadati</taxon>
        <taxon>Bacteroidota</taxon>
        <taxon>Cytophagia</taxon>
        <taxon>Cytophagales</taxon>
        <taxon>Hymenobacteraceae</taxon>
        <taxon>Hymenobacter</taxon>
    </lineage>
</organism>
<protein>
    <submittedName>
        <fullName evidence="2">4-hydroxybenzoate polyprenyltransferase</fullName>
    </submittedName>
</protein>
<feature type="transmembrane region" description="Helical" evidence="1">
    <location>
        <begin position="20"/>
        <end position="38"/>
    </location>
</feature>